<name>A0A1M5XHN4_9GAMM</name>
<keyword evidence="2" id="KW-0472">Membrane</keyword>
<organism evidence="3 4">
    <name type="scientific">Ferrimonas marina</name>
    <dbReference type="NCBI Taxonomy" id="299255"/>
    <lineage>
        <taxon>Bacteria</taxon>
        <taxon>Pseudomonadati</taxon>
        <taxon>Pseudomonadota</taxon>
        <taxon>Gammaproteobacteria</taxon>
        <taxon>Alteromonadales</taxon>
        <taxon>Ferrimonadaceae</taxon>
        <taxon>Ferrimonas</taxon>
    </lineage>
</organism>
<evidence type="ECO:0000256" key="2">
    <source>
        <dbReference type="SAM" id="Phobius"/>
    </source>
</evidence>
<evidence type="ECO:0000313" key="4">
    <source>
        <dbReference type="Proteomes" id="UP000184268"/>
    </source>
</evidence>
<proteinExistence type="predicted"/>
<dbReference type="STRING" id="299255.SAMN02745129_3534"/>
<feature type="coiled-coil region" evidence="1">
    <location>
        <begin position="57"/>
        <end position="84"/>
    </location>
</feature>
<dbReference type="PANTHER" id="PTHR40278">
    <property type="entry name" value="DNA UTILIZATION PROTEIN HOFN"/>
    <property type="match status" value="1"/>
</dbReference>
<keyword evidence="2" id="KW-1133">Transmembrane helix</keyword>
<gene>
    <name evidence="3" type="ORF">SAMN02745129_3534</name>
</gene>
<sequence>MAHINLLPWRETQRARQRQQYLSILGAVAIGAVGVVMATQFWLGQMQQQQQVRNQYLQGEIQKLDSQIRQINKIKQQRETLLTRIDVIKALQQQRHVPVQVLNELARVMVPGVYLTHIEVQGDAVVLEGYCESNNHLANMMRQVKAARWLAEPRVQQIVAGDEERAREHHFRLDVIVLPLGDGPKVQEERLALNEGERDES</sequence>
<keyword evidence="2" id="KW-0812">Transmembrane</keyword>
<dbReference type="InterPro" id="IPR052534">
    <property type="entry name" value="Extracell_DNA_Util/SecSys_Comp"/>
</dbReference>
<dbReference type="RefSeq" id="WP_067665868.1">
    <property type="nucleotide sequence ID" value="NZ_FQXG01000005.1"/>
</dbReference>
<reference evidence="3 4" key="1">
    <citation type="submission" date="2016-11" db="EMBL/GenBank/DDBJ databases">
        <authorList>
            <person name="Jaros S."/>
            <person name="Januszkiewicz K."/>
            <person name="Wedrychowicz H."/>
        </authorList>
    </citation>
    <scope>NUCLEOTIDE SEQUENCE [LARGE SCALE GENOMIC DNA]</scope>
    <source>
        <strain evidence="3 4">DSM 16917</strain>
    </source>
</reference>
<dbReference type="Proteomes" id="UP000184268">
    <property type="component" value="Unassembled WGS sequence"/>
</dbReference>
<keyword evidence="4" id="KW-1185">Reference proteome</keyword>
<dbReference type="GO" id="GO:0043683">
    <property type="term" value="P:type IV pilus assembly"/>
    <property type="evidence" value="ECO:0007669"/>
    <property type="project" value="TreeGrafter"/>
</dbReference>
<dbReference type="OrthoDB" id="5296173at2"/>
<keyword evidence="1" id="KW-0175">Coiled coil</keyword>
<dbReference type="InterPro" id="IPR007813">
    <property type="entry name" value="PilN"/>
</dbReference>
<dbReference type="Pfam" id="PF05137">
    <property type="entry name" value="PilN"/>
    <property type="match status" value="1"/>
</dbReference>
<evidence type="ECO:0000256" key="1">
    <source>
        <dbReference type="SAM" id="Coils"/>
    </source>
</evidence>
<dbReference type="PANTHER" id="PTHR40278:SF2">
    <property type="entry name" value="TYPE IV PILUS INNER MEMBRANE COMPONENT PILN"/>
    <property type="match status" value="1"/>
</dbReference>
<dbReference type="EMBL" id="FQXG01000005">
    <property type="protein sequence ID" value="SHH99024.1"/>
    <property type="molecule type" value="Genomic_DNA"/>
</dbReference>
<dbReference type="GO" id="GO:0043107">
    <property type="term" value="P:type IV pilus-dependent motility"/>
    <property type="evidence" value="ECO:0007669"/>
    <property type="project" value="TreeGrafter"/>
</dbReference>
<evidence type="ECO:0000313" key="3">
    <source>
        <dbReference type="EMBL" id="SHH99024.1"/>
    </source>
</evidence>
<protein>
    <submittedName>
        <fullName evidence="3">Type IV pilus assembly protein PilN</fullName>
    </submittedName>
</protein>
<dbReference type="AlphaFoldDB" id="A0A1M5XHN4"/>
<accession>A0A1M5XHN4</accession>
<feature type="transmembrane region" description="Helical" evidence="2">
    <location>
        <begin position="21"/>
        <end position="43"/>
    </location>
</feature>